<dbReference type="InterPro" id="IPR010753">
    <property type="entry name" value="DUF1330"/>
</dbReference>
<organism evidence="2 3">
    <name type="scientific">Paraconexibacter antarcticus</name>
    <dbReference type="NCBI Taxonomy" id="2949664"/>
    <lineage>
        <taxon>Bacteria</taxon>
        <taxon>Bacillati</taxon>
        <taxon>Actinomycetota</taxon>
        <taxon>Thermoleophilia</taxon>
        <taxon>Solirubrobacterales</taxon>
        <taxon>Paraconexibacteraceae</taxon>
        <taxon>Paraconexibacter</taxon>
    </lineage>
</organism>
<dbReference type="EMBL" id="CP098502">
    <property type="protein sequence ID" value="UTI63879.1"/>
    <property type="molecule type" value="Genomic_DNA"/>
</dbReference>
<accession>A0ABY5DTK5</accession>
<dbReference type="Proteomes" id="UP001056035">
    <property type="component" value="Chromosome"/>
</dbReference>
<sequence>MSPVDPTSAQVSALAASPHEGPVQMINLLRFRPDGGREGYGRYMEAVTPHLEAVGAHVVALGAARVVVIGDAERPWWDAILTVEYPSVAAFLQIVTSDAYQAVTRLRTDALERAELIATAPGTIAD</sequence>
<evidence type="ECO:0000313" key="2">
    <source>
        <dbReference type="EMBL" id="UTI63879.1"/>
    </source>
</evidence>
<dbReference type="PANTHER" id="PTHR40257">
    <property type="match status" value="1"/>
</dbReference>
<evidence type="ECO:0000313" key="3">
    <source>
        <dbReference type="Proteomes" id="UP001056035"/>
    </source>
</evidence>
<dbReference type="Pfam" id="PF07045">
    <property type="entry name" value="DUF1330"/>
    <property type="match status" value="1"/>
</dbReference>
<dbReference type="Gene3D" id="3.30.70.100">
    <property type="match status" value="1"/>
</dbReference>
<proteinExistence type="predicted"/>
<dbReference type="SUPFAM" id="SSF54909">
    <property type="entry name" value="Dimeric alpha+beta barrel"/>
    <property type="match status" value="1"/>
</dbReference>
<feature type="domain" description="DUF1330" evidence="1">
    <location>
        <begin position="37"/>
        <end position="116"/>
    </location>
</feature>
<gene>
    <name evidence="2" type="ORF">NBH00_21355</name>
</gene>
<reference evidence="2 3" key="1">
    <citation type="submission" date="2022-06" db="EMBL/GenBank/DDBJ databases">
        <title>Paraconexibacter antarcticus.</title>
        <authorList>
            <person name="Kim C.S."/>
        </authorList>
    </citation>
    <scope>NUCLEOTIDE SEQUENCE [LARGE SCALE GENOMIC DNA]</scope>
    <source>
        <strain evidence="2 3">02-257</strain>
    </source>
</reference>
<dbReference type="InterPro" id="IPR011008">
    <property type="entry name" value="Dimeric_a/b-barrel"/>
</dbReference>
<dbReference type="PANTHER" id="PTHR40257:SF1">
    <property type="entry name" value="DUF1330 DOMAIN-CONTAINING PROTEIN"/>
    <property type="match status" value="1"/>
</dbReference>
<protein>
    <submittedName>
        <fullName evidence="2">DUF1330 domain-containing protein</fullName>
    </submittedName>
</protein>
<dbReference type="RefSeq" id="WP_254570600.1">
    <property type="nucleotide sequence ID" value="NZ_CP098502.1"/>
</dbReference>
<keyword evidence="3" id="KW-1185">Reference proteome</keyword>
<evidence type="ECO:0000259" key="1">
    <source>
        <dbReference type="Pfam" id="PF07045"/>
    </source>
</evidence>
<name>A0ABY5DTK5_9ACTN</name>